<feature type="compositionally biased region" description="Basic and acidic residues" evidence="1">
    <location>
        <begin position="70"/>
        <end position="84"/>
    </location>
</feature>
<feature type="region of interest" description="Disordered" evidence="1">
    <location>
        <begin position="1"/>
        <end position="32"/>
    </location>
</feature>
<reference evidence="2 3" key="1">
    <citation type="submission" date="2016-10" db="EMBL/GenBank/DDBJ databases">
        <authorList>
            <person name="Varghese N."/>
            <person name="Submissions S."/>
        </authorList>
    </citation>
    <scope>NUCLEOTIDE SEQUENCE [LARGE SCALE GENOMIC DNA]</scope>
    <source>
        <strain evidence="2 3">CGMCC 1.6377</strain>
    </source>
</reference>
<evidence type="ECO:0000313" key="3">
    <source>
        <dbReference type="Proteomes" id="UP000323537"/>
    </source>
</evidence>
<accession>A0A1I2Z8L7</accession>
<dbReference type="Proteomes" id="UP000323537">
    <property type="component" value="Unassembled WGS sequence"/>
</dbReference>
<evidence type="ECO:0000313" key="2">
    <source>
        <dbReference type="EMBL" id="SFH34248.1"/>
    </source>
</evidence>
<dbReference type="AlphaFoldDB" id="A0A1I2Z8L7"/>
<gene>
    <name evidence="2" type="ORF">SAMN04488066_101350</name>
</gene>
<proteinExistence type="predicted"/>
<sequence>MTIQMATFERKTRKPVSRSRLSMGRPTLNTARRTKPHYVTTLNESDYYAADWMGFEWSPWRSPNPAAGELRSDHRRLQAVEQAH</sequence>
<keyword evidence="3" id="KW-1185">Reference proteome</keyword>
<dbReference type="EMBL" id="FOPZ01000001">
    <property type="protein sequence ID" value="SFH34248.1"/>
    <property type="molecule type" value="Genomic_DNA"/>
</dbReference>
<feature type="region of interest" description="Disordered" evidence="1">
    <location>
        <begin position="63"/>
        <end position="84"/>
    </location>
</feature>
<organism evidence="2 3">
    <name type="scientific">Halorubrum aquaticum</name>
    <dbReference type="NCBI Taxonomy" id="387340"/>
    <lineage>
        <taxon>Archaea</taxon>
        <taxon>Methanobacteriati</taxon>
        <taxon>Methanobacteriota</taxon>
        <taxon>Stenosarchaea group</taxon>
        <taxon>Halobacteria</taxon>
        <taxon>Halobacteriales</taxon>
        <taxon>Haloferacaceae</taxon>
        <taxon>Halorubrum</taxon>
    </lineage>
</organism>
<evidence type="ECO:0000256" key="1">
    <source>
        <dbReference type="SAM" id="MobiDB-lite"/>
    </source>
</evidence>
<protein>
    <submittedName>
        <fullName evidence="2">Uncharacterized protein</fullName>
    </submittedName>
</protein>
<name>A0A1I2Z8L7_9EURY</name>